<evidence type="ECO:0000313" key="3">
    <source>
        <dbReference type="Proteomes" id="UP000789396"/>
    </source>
</evidence>
<proteinExistence type="predicted"/>
<organism evidence="2 3">
    <name type="scientific">Racocetra fulgida</name>
    <dbReference type="NCBI Taxonomy" id="60492"/>
    <lineage>
        <taxon>Eukaryota</taxon>
        <taxon>Fungi</taxon>
        <taxon>Fungi incertae sedis</taxon>
        <taxon>Mucoromycota</taxon>
        <taxon>Glomeromycotina</taxon>
        <taxon>Glomeromycetes</taxon>
        <taxon>Diversisporales</taxon>
        <taxon>Gigasporaceae</taxon>
        <taxon>Racocetra</taxon>
    </lineage>
</organism>
<reference evidence="2" key="1">
    <citation type="submission" date="2021-06" db="EMBL/GenBank/DDBJ databases">
        <authorList>
            <person name="Kallberg Y."/>
            <person name="Tangrot J."/>
            <person name="Rosling A."/>
        </authorList>
    </citation>
    <scope>NUCLEOTIDE SEQUENCE</scope>
    <source>
        <strain evidence="2">IN212</strain>
    </source>
</reference>
<keyword evidence="3" id="KW-1185">Reference proteome</keyword>
<feature type="compositionally biased region" description="Polar residues" evidence="1">
    <location>
        <begin position="26"/>
        <end position="36"/>
    </location>
</feature>
<protein>
    <submittedName>
        <fullName evidence="2">9214_t:CDS:1</fullName>
    </submittedName>
</protein>
<comment type="caution">
    <text evidence="2">The sequence shown here is derived from an EMBL/GenBank/DDBJ whole genome shotgun (WGS) entry which is preliminary data.</text>
</comment>
<dbReference type="OrthoDB" id="2437266at2759"/>
<evidence type="ECO:0000256" key="1">
    <source>
        <dbReference type="SAM" id="MobiDB-lite"/>
    </source>
</evidence>
<dbReference type="EMBL" id="CAJVPZ010002365">
    <property type="protein sequence ID" value="CAG8511368.1"/>
    <property type="molecule type" value="Genomic_DNA"/>
</dbReference>
<dbReference type="AlphaFoldDB" id="A0A9N9F600"/>
<gene>
    <name evidence="2" type="ORF">RFULGI_LOCUS2912</name>
</gene>
<accession>A0A9N9F600</accession>
<feature type="compositionally biased region" description="Acidic residues" evidence="1">
    <location>
        <begin position="37"/>
        <end position="47"/>
    </location>
</feature>
<evidence type="ECO:0000313" key="2">
    <source>
        <dbReference type="EMBL" id="CAG8511368.1"/>
    </source>
</evidence>
<name>A0A9N9F600_9GLOM</name>
<dbReference type="Proteomes" id="UP000789396">
    <property type="component" value="Unassembled WGS sequence"/>
</dbReference>
<sequence length="88" mass="10087">MSVYETPDNDQDNEISVYEAHDNDQNTEMNYETPDNNQDDEMSEELNGDASETFNPDNVTEHVLRVSKIHEVSVISSNKIVMKQPKEP</sequence>
<feature type="region of interest" description="Disordered" evidence="1">
    <location>
        <begin position="1"/>
        <end position="56"/>
    </location>
</feature>